<name>A0ABN2F4M2_9ACTN</name>
<feature type="transmembrane region" description="Helical" evidence="1">
    <location>
        <begin position="121"/>
        <end position="143"/>
    </location>
</feature>
<keyword evidence="1" id="KW-1133">Transmembrane helix</keyword>
<dbReference type="EMBL" id="BAAANE010000004">
    <property type="protein sequence ID" value="GAA1630437.1"/>
    <property type="molecule type" value="Genomic_DNA"/>
</dbReference>
<keyword evidence="1" id="KW-0812">Transmembrane</keyword>
<dbReference type="Proteomes" id="UP001501319">
    <property type="component" value="Unassembled WGS sequence"/>
</dbReference>
<keyword evidence="3" id="KW-1185">Reference proteome</keyword>
<evidence type="ECO:0000313" key="3">
    <source>
        <dbReference type="Proteomes" id="UP001501319"/>
    </source>
</evidence>
<evidence type="ECO:0008006" key="4">
    <source>
        <dbReference type="Google" id="ProtNLM"/>
    </source>
</evidence>
<feature type="transmembrane region" description="Helical" evidence="1">
    <location>
        <begin position="62"/>
        <end position="80"/>
    </location>
</feature>
<evidence type="ECO:0000256" key="1">
    <source>
        <dbReference type="SAM" id="Phobius"/>
    </source>
</evidence>
<keyword evidence="1" id="KW-0472">Membrane</keyword>
<gene>
    <name evidence="2" type="ORF">GCM10009744_18120</name>
</gene>
<reference evidence="2 3" key="1">
    <citation type="journal article" date="2019" name="Int. J. Syst. Evol. Microbiol.">
        <title>The Global Catalogue of Microorganisms (GCM) 10K type strain sequencing project: providing services to taxonomists for standard genome sequencing and annotation.</title>
        <authorList>
            <consortium name="The Broad Institute Genomics Platform"/>
            <consortium name="The Broad Institute Genome Sequencing Center for Infectious Disease"/>
            <person name="Wu L."/>
            <person name="Ma J."/>
        </authorList>
    </citation>
    <scope>NUCLEOTIDE SEQUENCE [LARGE SCALE GENOMIC DNA]</scope>
    <source>
        <strain evidence="2 3">JCM 14306</strain>
    </source>
</reference>
<feature type="transmembrane region" description="Helical" evidence="1">
    <location>
        <begin position="36"/>
        <end position="55"/>
    </location>
</feature>
<evidence type="ECO:0000313" key="2">
    <source>
        <dbReference type="EMBL" id="GAA1630437.1"/>
    </source>
</evidence>
<organism evidence="2 3">
    <name type="scientific">Kribbella alba</name>
    <dbReference type="NCBI Taxonomy" id="190197"/>
    <lineage>
        <taxon>Bacteria</taxon>
        <taxon>Bacillati</taxon>
        <taxon>Actinomycetota</taxon>
        <taxon>Actinomycetes</taxon>
        <taxon>Propionibacteriales</taxon>
        <taxon>Kribbellaceae</taxon>
        <taxon>Kribbella</taxon>
    </lineage>
</organism>
<accession>A0ABN2F4M2</accession>
<feature type="transmembrane region" description="Helical" evidence="1">
    <location>
        <begin position="12"/>
        <end position="30"/>
    </location>
</feature>
<comment type="caution">
    <text evidence="2">The sequence shown here is derived from an EMBL/GenBank/DDBJ whole genome shotgun (WGS) entry which is preliminary data.</text>
</comment>
<proteinExistence type="predicted"/>
<sequence>MKGDRLRAETSAPSAVVTLSVAFAVAGHVLVSDGSVPLAVVPQLLPLAGACWLLGEFLAGRRGLSIAVLAGVQLVVHLTLDSAHETPPAAMDMPTGHSQMHDMPMPMPTPTPTEPPMHMGFSGALTMAAAHLLVLLAGVVLIGRAHDWAARVLRILARLVPELPAGLIVVPAVGRVLSAVPELPHRTRRWLTSNVSRRGPPAVRAAWS</sequence>
<protein>
    <recommendedName>
        <fullName evidence="4">Integral membrane protein</fullName>
    </recommendedName>
</protein>